<keyword evidence="3" id="KW-1185">Reference proteome</keyword>
<feature type="transmembrane region" description="Helical" evidence="1">
    <location>
        <begin position="187"/>
        <end position="204"/>
    </location>
</feature>
<proteinExistence type="predicted"/>
<feature type="transmembrane region" description="Helical" evidence="1">
    <location>
        <begin position="102"/>
        <end position="126"/>
    </location>
</feature>
<comment type="caution">
    <text evidence="2">The sequence shown here is derived from an EMBL/GenBank/DDBJ whole genome shotgun (WGS) entry which is preliminary data.</text>
</comment>
<feature type="transmembrane region" description="Helical" evidence="1">
    <location>
        <begin position="21"/>
        <end position="41"/>
    </location>
</feature>
<evidence type="ECO:0000313" key="3">
    <source>
        <dbReference type="Proteomes" id="UP001458415"/>
    </source>
</evidence>
<feature type="transmembrane region" description="Helical" evidence="1">
    <location>
        <begin position="67"/>
        <end position="90"/>
    </location>
</feature>
<keyword evidence="1" id="KW-0812">Transmembrane</keyword>
<reference evidence="2 3" key="1">
    <citation type="submission" date="2024-06" db="EMBL/GenBank/DDBJ databases">
        <title>The Natural Products Discovery Center: Release of the First 8490 Sequenced Strains for Exploring Actinobacteria Biosynthetic Diversity.</title>
        <authorList>
            <person name="Kalkreuter E."/>
            <person name="Kautsar S.A."/>
            <person name="Yang D."/>
            <person name="Bader C.D."/>
            <person name="Teijaro C.N."/>
            <person name="Fluegel L."/>
            <person name="Davis C.M."/>
            <person name="Simpson J.R."/>
            <person name="Lauterbach L."/>
            <person name="Steele A.D."/>
            <person name="Gui C."/>
            <person name="Meng S."/>
            <person name="Li G."/>
            <person name="Viehrig K."/>
            <person name="Ye F."/>
            <person name="Su P."/>
            <person name="Kiefer A.F."/>
            <person name="Nichols A."/>
            <person name="Cepeda A.J."/>
            <person name="Yan W."/>
            <person name="Fan B."/>
            <person name="Jiang Y."/>
            <person name="Adhikari A."/>
            <person name="Zheng C.-J."/>
            <person name="Schuster L."/>
            <person name="Cowan T.M."/>
            <person name="Smanski M.J."/>
            <person name="Chevrette M.G."/>
            <person name="De Carvalho L.P.S."/>
            <person name="Shen B."/>
        </authorList>
    </citation>
    <scope>NUCLEOTIDE SEQUENCE [LARGE SCALE GENOMIC DNA]</scope>
    <source>
        <strain evidence="2 3">NPDC000634</strain>
    </source>
</reference>
<keyword evidence="1" id="KW-0472">Membrane</keyword>
<feature type="transmembrane region" description="Helical" evidence="1">
    <location>
        <begin position="163"/>
        <end position="181"/>
    </location>
</feature>
<accession>A0ABV1WAP5</accession>
<dbReference type="EMBL" id="JBEPCU010000725">
    <property type="protein sequence ID" value="MER6981263.1"/>
    <property type="molecule type" value="Genomic_DNA"/>
</dbReference>
<dbReference type="InterPro" id="IPR046862">
    <property type="entry name" value="Rhomboid_2"/>
</dbReference>
<dbReference type="Proteomes" id="UP001458415">
    <property type="component" value="Unassembled WGS sequence"/>
</dbReference>
<dbReference type="Pfam" id="PF20401">
    <property type="entry name" value="Rhomboid_2"/>
    <property type="match status" value="1"/>
</dbReference>
<feature type="transmembrane region" description="Helical" evidence="1">
    <location>
        <begin position="138"/>
        <end position="156"/>
    </location>
</feature>
<name>A0ABV1WAP5_9ACTN</name>
<gene>
    <name evidence="2" type="ORF">ABT317_30890</name>
</gene>
<evidence type="ECO:0000313" key="2">
    <source>
        <dbReference type="EMBL" id="MER6981263.1"/>
    </source>
</evidence>
<protein>
    <submittedName>
        <fullName evidence="2">Rhomboid-like protein</fullName>
    </submittedName>
</protein>
<sequence>MDGVIRFRRGLRAVAGYVRSAPGTYVWLLILFVTTVALHHMSPDFEQDFLRQRSTNIHELSDNPVRVLFASAMWIASGRWLPYAVLYTVFHAQAERWLGTLRWLLVCVAAHVLATLISEGALLWAIQRGMVPGSAVNTLDVGVSYALAGVVGVLTYRIARPWRYLYAAAVLAFFGVPLLAGRTFTDLGHFTAVLIGLGCFPLVTGRGKARNPKETPATRRG</sequence>
<keyword evidence="1" id="KW-1133">Transmembrane helix</keyword>
<evidence type="ECO:0000256" key="1">
    <source>
        <dbReference type="SAM" id="Phobius"/>
    </source>
</evidence>
<organism evidence="2 3">
    <name type="scientific">Streptomyces carpinensis</name>
    <dbReference type="NCBI Taxonomy" id="66369"/>
    <lineage>
        <taxon>Bacteria</taxon>
        <taxon>Bacillati</taxon>
        <taxon>Actinomycetota</taxon>
        <taxon>Actinomycetes</taxon>
        <taxon>Kitasatosporales</taxon>
        <taxon>Streptomycetaceae</taxon>
        <taxon>Streptomyces</taxon>
    </lineage>
</organism>